<name>A0ABV9UK67_9ACTN</name>
<sequence>MRQIVAIGSLKGAPGASTLALALAAVWPVGGVRPVVVEADAAGGDLAVRFGLSDMTGLLTLAAGARHGGPEADLGSCTQEAAGGLRVVVAPTGCDQALASVAELAACPTILRGDPGSEGIVLLDLGHLGAGPSRELAGLSDQLVLVAGGSADALAHVAARPKWLEGARVELAVVGECRYTESDIAQALEVGRDQIHALPWDPRAAAALSGVARVAERRWTRLPLAQAAFALARQLAGADGDTGRGGLCGELAQLSSRALAGARHSHPETVRTLETGGIR</sequence>
<dbReference type="Gene3D" id="3.40.50.300">
    <property type="entry name" value="P-loop containing nucleotide triphosphate hydrolases"/>
    <property type="match status" value="1"/>
</dbReference>
<evidence type="ECO:0000313" key="2">
    <source>
        <dbReference type="Proteomes" id="UP001595834"/>
    </source>
</evidence>
<evidence type="ECO:0000313" key="1">
    <source>
        <dbReference type="EMBL" id="MFC4956827.1"/>
    </source>
</evidence>
<dbReference type="Proteomes" id="UP001595834">
    <property type="component" value="Unassembled WGS sequence"/>
</dbReference>
<dbReference type="SUPFAM" id="SSF52540">
    <property type="entry name" value="P-loop containing nucleoside triphosphate hydrolases"/>
    <property type="match status" value="1"/>
</dbReference>
<dbReference type="InterPro" id="IPR027417">
    <property type="entry name" value="P-loop_NTPase"/>
</dbReference>
<gene>
    <name evidence="1" type="ORF">ACFPFX_10990</name>
</gene>
<proteinExistence type="predicted"/>
<protein>
    <submittedName>
        <fullName evidence="1">MinD/ParA family protein</fullName>
    </submittedName>
</protein>
<keyword evidence="2" id="KW-1185">Reference proteome</keyword>
<reference evidence="2" key="1">
    <citation type="journal article" date="2019" name="Int. J. Syst. Evol. Microbiol.">
        <title>The Global Catalogue of Microorganisms (GCM) 10K type strain sequencing project: providing services to taxonomists for standard genome sequencing and annotation.</title>
        <authorList>
            <consortium name="The Broad Institute Genomics Platform"/>
            <consortium name="The Broad Institute Genome Sequencing Center for Infectious Disease"/>
            <person name="Wu L."/>
            <person name="Ma J."/>
        </authorList>
    </citation>
    <scope>NUCLEOTIDE SEQUENCE [LARGE SCALE GENOMIC DNA]</scope>
    <source>
        <strain evidence="2">CCM 7224</strain>
    </source>
</reference>
<organism evidence="1 2">
    <name type="scientific">Streptomyces mauvecolor</name>
    <dbReference type="NCBI Taxonomy" id="58345"/>
    <lineage>
        <taxon>Bacteria</taxon>
        <taxon>Bacillati</taxon>
        <taxon>Actinomycetota</taxon>
        <taxon>Actinomycetes</taxon>
        <taxon>Kitasatosporales</taxon>
        <taxon>Streptomycetaceae</taxon>
        <taxon>Streptomyces</taxon>
    </lineage>
</organism>
<accession>A0ABV9UK67</accession>
<dbReference type="RefSeq" id="WP_344380292.1">
    <property type="nucleotide sequence ID" value="NZ_BAAASQ010000039.1"/>
</dbReference>
<dbReference type="EMBL" id="JBHSIZ010000010">
    <property type="protein sequence ID" value="MFC4956827.1"/>
    <property type="molecule type" value="Genomic_DNA"/>
</dbReference>
<comment type="caution">
    <text evidence="1">The sequence shown here is derived from an EMBL/GenBank/DDBJ whole genome shotgun (WGS) entry which is preliminary data.</text>
</comment>